<sequence length="606" mass="72680">EMRIGKKVGKILSDNKEKTPEEFKAIFSKSKCDELFNEEWSEVKKDQDAFLRTMTKEMKSLEQHVVNSFNEAIINGHGIVNNDRGDVKEKQKFAKRFWKKLLKPATLIRSNFLDQFVDDVKVKIKWYNMYDNSSEEFKKSVINRIKAKIEETSTQICNELRSRNALAIEFNQPLDWLRKLCDNIYNVITEFSKFTIEINDYSLIEQYLRLQVFDTLVYNTERWNRSQQDNLEKLREDLLKCFHDILSNSSYENIATQLFRYVSQSVELTLVIQQQLIWEVLKEYSKNHWMSEDRNFTRYAYERSFGSYNVEKSRNYINDPISFMISLFEEEIDVIKNARIERRLEEIEKAMYDALKELGEIISDWQQRVPTTTPYENFSLEEIFQRTEIRDDAEPSSSLESSKIISPENLIEDAIRILGKCTISSPQDFYVKLKEEYNKYVTEFQNLWKEKQADICRKSMVMEVENFKLIYSKEIMGCRHTSKCELPEHEINTNHRASFHLMSCFTGVQARDTKNANLIICNEPDNYRYHYIKQDDEKLLFEEYTKKYYPEWWQLLERKKPDEDQIMQVRAIWMHLKTELCSKFNMVDSTPKNWHRDYYHLAESEY</sequence>
<keyword evidence="2" id="KW-1185">Reference proteome</keyword>
<reference evidence="1" key="1">
    <citation type="submission" date="2021-06" db="EMBL/GenBank/DDBJ databases">
        <authorList>
            <person name="Kallberg Y."/>
            <person name="Tangrot J."/>
            <person name="Rosling A."/>
        </authorList>
    </citation>
    <scope>NUCLEOTIDE SEQUENCE</scope>
    <source>
        <strain evidence="1">CL551</strain>
    </source>
</reference>
<dbReference type="AlphaFoldDB" id="A0A9N9IB53"/>
<accession>A0A9N9IB53</accession>
<dbReference type="Proteomes" id="UP000789342">
    <property type="component" value="Unassembled WGS sequence"/>
</dbReference>
<protein>
    <submittedName>
        <fullName evidence="1">12695_t:CDS:1</fullName>
    </submittedName>
</protein>
<dbReference type="EMBL" id="CAJVPV010025151">
    <property type="protein sequence ID" value="CAG8728250.1"/>
    <property type="molecule type" value="Genomic_DNA"/>
</dbReference>
<proteinExistence type="predicted"/>
<feature type="non-terminal residue" evidence="1">
    <location>
        <position position="606"/>
    </location>
</feature>
<evidence type="ECO:0000313" key="1">
    <source>
        <dbReference type="EMBL" id="CAG8728250.1"/>
    </source>
</evidence>
<name>A0A9N9IB53_9GLOM</name>
<gene>
    <name evidence="1" type="ORF">AMORRO_LOCUS13818</name>
</gene>
<comment type="caution">
    <text evidence="1">The sequence shown here is derived from an EMBL/GenBank/DDBJ whole genome shotgun (WGS) entry which is preliminary data.</text>
</comment>
<dbReference type="OrthoDB" id="2439145at2759"/>
<evidence type="ECO:0000313" key="2">
    <source>
        <dbReference type="Proteomes" id="UP000789342"/>
    </source>
</evidence>
<organism evidence="1 2">
    <name type="scientific">Acaulospora morrowiae</name>
    <dbReference type="NCBI Taxonomy" id="94023"/>
    <lineage>
        <taxon>Eukaryota</taxon>
        <taxon>Fungi</taxon>
        <taxon>Fungi incertae sedis</taxon>
        <taxon>Mucoromycota</taxon>
        <taxon>Glomeromycotina</taxon>
        <taxon>Glomeromycetes</taxon>
        <taxon>Diversisporales</taxon>
        <taxon>Acaulosporaceae</taxon>
        <taxon>Acaulospora</taxon>
    </lineage>
</organism>